<evidence type="ECO:0000313" key="2">
    <source>
        <dbReference type="EMBL" id="GEO00685.1"/>
    </source>
</evidence>
<reference evidence="2 3" key="1">
    <citation type="submission" date="2019-07" db="EMBL/GenBank/DDBJ databases">
        <title>Whole genome shotgun sequence of Novosphingobium sediminis NBRC 106119.</title>
        <authorList>
            <person name="Hosoyama A."/>
            <person name="Uohara A."/>
            <person name="Ohji S."/>
            <person name="Ichikawa N."/>
        </authorList>
    </citation>
    <scope>NUCLEOTIDE SEQUENCE [LARGE SCALE GENOMIC DNA]</scope>
    <source>
        <strain evidence="2 3">NBRC 106119</strain>
    </source>
</reference>
<organism evidence="2 3">
    <name type="scientific">Novosphingobium sediminis</name>
    <dbReference type="NCBI Taxonomy" id="707214"/>
    <lineage>
        <taxon>Bacteria</taxon>
        <taxon>Pseudomonadati</taxon>
        <taxon>Pseudomonadota</taxon>
        <taxon>Alphaproteobacteria</taxon>
        <taxon>Sphingomonadales</taxon>
        <taxon>Sphingomonadaceae</taxon>
        <taxon>Novosphingobium</taxon>
    </lineage>
</organism>
<evidence type="ECO:0000259" key="1">
    <source>
        <dbReference type="Pfam" id="PF07700"/>
    </source>
</evidence>
<comment type="caution">
    <text evidence="2">The sequence shown here is derived from an EMBL/GenBank/DDBJ whole genome shotgun (WGS) entry which is preliminary data.</text>
</comment>
<evidence type="ECO:0000313" key="3">
    <source>
        <dbReference type="Proteomes" id="UP000321464"/>
    </source>
</evidence>
<dbReference type="InterPro" id="IPR038158">
    <property type="entry name" value="H-NOX_domain_sf"/>
</dbReference>
<sequence length="184" mass="20126">MKGVIIAEMVRWIEQAFSPAIADAVIVRSNLPGDGVYTTVGNYPHTDALAMLGALSEISSKPVAVLADSYGFWLASRFMEIYPEMFEGYTDAVTFLRDVDGQHHREVTKLYPDARTPSIVVVIDGEELTVSYGSHRPLADVAHGLVRGYIDYFGDDLEVVRDQGSPGPHAARFLVRKPAPQSSG</sequence>
<dbReference type="SUPFAM" id="SSF111126">
    <property type="entry name" value="Ligand-binding domain in the NO signalling and Golgi transport"/>
    <property type="match status" value="1"/>
</dbReference>
<proteinExistence type="predicted"/>
<name>A0A512ALV4_9SPHN</name>
<accession>A0A512ALV4</accession>
<feature type="domain" description="Heme NO-binding" evidence="1">
    <location>
        <begin position="2"/>
        <end position="159"/>
    </location>
</feature>
<dbReference type="InterPro" id="IPR024096">
    <property type="entry name" value="NO_sig/Golgi_transp_ligand-bd"/>
</dbReference>
<dbReference type="RefSeq" id="WP_170233833.1">
    <property type="nucleotide sequence ID" value="NZ_BJYR01000016.1"/>
</dbReference>
<dbReference type="GO" id="GO:0020037">
    <property type="term" value="F:heme binding"/>
    <property type="evidence" value="ECO:0007669"/>
    <property type="project" value="InterPro"/>
</dbReference>
<dbReference type="Pfam" id="PF07700">
    <property type="entry name" value="HNOB"/>
    <property type="match status" value="1"/>
</dbReference>
<dbReference type="Gene3D" id="3.90.1520.10">
    <property type="entry name" value="H-NOX domain"/>
    <property type="match status" value="1"/>
</dbReference>
<dbReference type="InterPro" id="IPR011644">
    <property type="entry name" value="Heme_NO-bd"/>
</dbReference>
<dbReference type="EMBL" id="BJYR01000016">
    <property type="protein sequence ID" value="GEO00685.1"/>
    <property type="molecule type" value="Genomic_DNA"/>
</dbReference>
<gene>
    <name evidence="2" type="ORF">NSE01_25170</name>
</gene>
<protein>
    <submittedName>
        <fullName evidence="2">Guanylate cyclase</fullName>
    </submittedName>
</protein>
<keyword evidence="3" id="KW-1185">Reference proteome</keyword>
<dbReference type="Proteomes" id="UP000321464">
    <property type="component" value="Unassembled WGS sequence"/>
</dbReference>
<dbReference type="AlphaFoldDB" id="A0A512ALV4"/>